<accession>B3RPE1</accession>
<protein>
    <recommendedName>
        <fullName evidence="12">Surfeit locus protein 4</fullName>
    </recommendedName>
</protein>
<dbReference type="PhylomeDB" id="B3RPE1"/>
<keyword evidence="4 9" id="KW-0812">Transmembrane</keyword>
<feature type="transmembrane region" description="Helical" evidence="9">
    <location>
        <begin position="161"/>
        <end position="179"/>
    </location>
</feature>
<feature type="transmembrane region" description="Helical" evidence="9">
    <location>
        <begin position="64"/>
        <end position="91"/>
    </location>
</feature>
<dbReference type="InterPro" id="IPR002995">
    <property type="entry name" value="Surf4"/>
</dbReference>
<dbReference type="HOGENOM" id="CLU_056195_0_0_1"/>
<dbReference type="GO" id="GO:0015031">
    <property type="term" value="P:protein transport"/>
    <property type="evidence" value="ECO:0007669"/>
    <property type="project" value="UniProtKB-KW"/>
</dbReference>
<dbReference type="AlphaFoldDB" id="B3RPE1"/>
<comment type="subcellular location">
    <subcellularLocation>
        <location evidence="1">Endoplasmic reticulum membrane</location>
        <topology evidence="1">Multi-pass membrane protein</topology>
    </subcellularLocation>
</comment>
<dbReference type="GO" id="GO:0005783">
    <property type="term" value="C:endoplasmic reticulum"/>
    <property type="evidence" value="ECO:0000318"/>
    <property type="project" value="GO_Central"/>
</dbReference>
<feature type="transmembrane region" description="Helical" evidence="9">
    <location>
        <begin position="212"/>
        <end position="233"/>
    </location>
</feature>
<evidence type="ECO:0000256" key="3">
    <source>
        <dbReference type="ARBA" id="ARBA00022448"/>
    </source>
</evidence>
<keyword evidence="8 9" id="KW-0472">Membrane</keyword>
<comment type="similarity">
    <text evidence="2">Belongs to the SURF4 family.</text>
</comment>
<evidence type="ECO:0008006" key="12">
    <source>
        <dbReference type="Google" id="ProtNLM"/>
    </source>
</evidence>
<dbReference type="Proteomes" id="UP000009022">
    <property type="component" value="Unassembled WGS sequence"/>
</dbReference>
<evidence type="ECO:0000256" key="9">
    <source>
        <dbReference type="SAM" id="Phobius"/>
    </source>
</evidence>
<evidence type="ECO:0000256" key="5">
    <source>
        <dbReference type="ARBA" id="ARBA00022824"/>
    </source>
</evidence>
<gene>
    <name evidence="10" type="ORF">TRIADDRAFT_20615</name>
</gene>
<dbReference type="InterPro" id="IPR045214">
    <property type="entry name" value="Surf1/Surf4"/>
</dbReference>
<evidence type="ECO:0000256" key="2">
    <source>
        <dbReference type="ARBA" id="ARBA00006945"/>
    </source>
</evidence>
<dbReference type="PROSITE" id="PS01339">
    <property type="entry name" value="SURF4"/>
    <property type="match status" value="1"/>
</dbReference>
<dbReference type="InParanoid" id="B3RPE1"/>
<dbReference type="RefSeq" id="XP_002110008.1">
    <property type="nucleotide sequence ID" value="XM_002109972.1"/>
</dbReference>
<evidence type="ECO:0000313" key="11">
    <source>
        <dbReference type="Proteomes" id="UP000009022"/>
    </source>
</evidence>
<dbReference type="STRING" id="10228.B3RPE1"/>
<evidence type="ECO:0000256" key="7">
    <source>
        <dbReference type="ARBA" id="ARBA00022989"/>
    </source>
</evidence>
<feature type="transmembrane region" description="Helical" evidence="9">
    <location>
        <begin position="185"/>
        <end position="205"/>
    </location>
</feature>
<keyword evidence="3" id="KW-0813">Transport</keyword>
<evidence type="ECO:0000313" key="10">
    <source>
        <dbReference type="EMBL" id="EDV28174.1"/>
    </source>
</evidence>
<keyword evidence="7 9" id="KW-1133">Transmembrane helix</keyword>
<dbReference type="GO" id="GO:0007030">
    <property type="term" value="P:Golgi organization"/>
    <property type="evidence" value="ECO:0000318"/>
    <property type="project" value="GO_Central"/>
</dbReference>
<keyword evidence="5" id="KW-0256">Endoplasmic reticulum</keyword>
<sequence length="275" mass="31279">MNRQNKSTYSEYIAKAEDLADDVLRSTKRYLPHIARVCLISTFLEDGIRMWTQWSEQRKYMEDLWGMGGFLSFLFVLINLIGQIAGCAMVLSRKKVEIGVGILAGVVVLQTILYNVIWELRFLMRNFAIGGGLILLLAECKGETKSIFAGVPRLDSNTPQTYLQLAGRLLLVFMFMTLFRFDVSFISIIQNIFGSTLIILVGVGFKTKLSSLVLVVWLLCVNLYLNPFWMYSADTFIQDYLRYDFFQYMSVIGGLLLIVAHGPGGLSVDDQKKKW</sequence>
<proteinExistence type="inferred from homology"/>
<evidence type="ECO:0000256" key="8">
    <source>
        <dbReference type="ARBA" id="ARBA00023136"/>
    </source>
</evidence>
<dbReference type="eggNOG" id="KOG3998">
    <property type="taxonomic scope" value="Eukaryota"/>
</dbReference>
<dbReference type="PANTHER" id="PTHR23427">
    <property type="entry name" value="SURFEIT LOCUS PROTEIN"/>
    <property type="match status" value="1"/>
</dbReference>
<dbReference type="GO" id="GO:0005789">
    <property type="term" value="C:endoplasmic reticulum membrane"/>
    <property type="evidence" value="ECO:0007669"/>
    <property type="project" value="UniProtKB-SubCell"/>
</dbReference>
<evidence type="ECO:0000256" key="6">
    <source>
        <dbReference type="ARBA" id="ARBA00022927"/>
    </source>
</evidence>
<evidence type="ECO:0000256" key="4">
    <source>
        <dbReference type="ARBA" id="ARBA00022692"/>
    </source>
</evidence>
<feature type="transmembrane region" description="Helical" evidence="9">
    <location>
        <begin position="245"/>
        <end position="266"/>
    </location>
</feature>
<keyword evidence="6" id="KW-0653">Protein transport</keyword>
<dbReference type="GO" id="GO:0005793">
    <property type="term" value="C:endoplasmic reticulum-Golgi intermediate compartment"/>
    <property type="evidence" value="ECO:0000318"/>
    <property type="project" value="GO_Central"/>
</dbReference>
<dbReference type="GeneID" id="6751223"/>
<dbReference type="EMBL" id="DS985242">
    <property type="protein sequence ID" value="EDV28174.1"/>
    <property type="molecule type" value="Genomic_DNA"/>
</dbReference>
<organism evidence="10 11">
    <name type="scientific">Trichoplax adhaerens</name>
    <name type="common">Trichoplax reptans</name>
    <dbReference type="NCBI Taxonomy" id="10228"/>
    <lineage>
        <taxon>Eukaryota</taxon>
        <taxon>Metazoa</taxon>
        <taxon>Placozoa</taxon>
        <taxon>Uniplacotomia</taxon>
        <taxon>Trichoplacea</taxon>
        <taxon>Trichoplacidae</taxon>
        <taxon>Trichoplax</taxon>
    </lineage>
</organism>
<dbReference type="OMA" id="RHRHFPW"/>
<dbReference type="OrthoDB" id="7859621at2759"/>
<keyword evidence="11" id="KW-1185">Reference proteome</keyword>
<dbReference type="Pfam" id="PF02077">
    <property type="entry name" value="SURF4"/>
    <property type="match status" value="1"/>
</dbReference>
<dbReference type="CTD" id="6751223"/>
<evidence type="ECO:0000256" key="1">
    <source>
        <dbReference type="ARBA" id="ARBA00004477"/>
    </source>
</evidence>
<dbReference type="PANTHER" id="PTHR23427:SF1">
    <property type="entry name" value="SURFEIT LOCUS PROTEIN 4"/>
    <property type="match status" value="1"/>
</dbReference>
<reference evidence="10 11" key="1">
    <citation type="journal article" date="2008" name="Nature">
        <title>The Trichoplax genome and the nature of placozoans.</title>
        <authorList>
            <person name="Srivastava M."/>
            <person name="Begovic E."/>
            <person name="Chapman J."/>
            <person name="Putnam N.H."/>
            <person name="Hellsten U."/>
            <person name="Kawashima T."/>
            <person name="Kuo A."/>
            <person name="Mitros T."/>
            <person name="Salamov A."/>
            <person name="Carpenter M.L."/>
            <person name="Signorovitch A.Y."/>
            <person name="Moreno M.A."/>
            <person name="Kamm K."/>
            <person name="Grimwood J."/>
            <person name="Schmutz J."/>
            <person name="Shapiro H."/>
            <person name="Grigoriev I.V."/>
            <person name="Buss L.W."/>
            <person name="Schierwater B."/>
            <person name="Dellaporta S.L."/>
            <person name="Rokhsar D.S."/>
        </authorList>
    </citation>
    <scope>NUCLEOTIDE SEQUENCE [LARGE SCALE GENOMIC DNA]</scope>
    <source>
        <strain evidence="10 11">Grell-BS-1999</strain>
    </source>
</reference>
<feature type="transmembrane region" description="Helical" evidence="9">
    <location>
        <begin position="98"/>
        <end position="117"/>
    </location>
</feature>
<name>B3RPE1_TRIAD</name>
<dbReference type="KEGG" id="tad:TRIADDRAFT_20615"/>